<dbReference type="Proteomes" id="UP000769528">
    <property type="component" value="Unassembled WGS sequence"/>
</dbReference>
<dbReference type="OrthoDB" id="407325at2759"/>
<comment type="similarity">
    <text evidence="1">Belongs to the class I-like SAM-binding methyltransferase superfamily. METTL21 family. EFM6 subfamily.</text>
</comment>
<reference evidence="2" key="1">
    <citation type="journal article" date="2021" name="Open Biol.">
        <title>Shared evolutionary footprints suggest mitochondrial oxidative damage underlies multiple complex I losses in fungi.</title>
        <authorList>
            <person name="Schikora-Tamarit M.A."/>
            <person name="Marcet-Houben M."/>
            <person name="Nosek J."/>
            <person name="Gabaldon T."/>
        </authorList>
    </citation>
    <scope>NUCLEOTIDE SEQUENCE</scope>
    <source>
        <strain evidence="2">CBS6341</strain>
    </source>
</reference>
<keyword evidence="1" id="KW-0963">Cytoplasm</keyword>
<protein>
    <recommendedName>
        <fullName evidence="1">Protein-lysine N-methyltransferase EFM6</fullName>
        <ecNumber evidence="1">2.1.1.-</ecNumber>
    </recommendedName>
    <alternativeName>
        <fullName evidence="1">Elongation factor methyltransferase 6</fullName>
    </alternativeName>
</protein>
<keyword evidence="1" id="KW-0808">Transferase</keyword>
<dbReference type="Pfam" id="PF10294">
    <property type="entry name" value="Methyltransf_16"/>
    <property type="match status" value="1"/>
</dbReference>
<dbReference type="EC" id="2.1.1.-" evidence="1"/>
<dbReference type="HAMAP" id="MF_03198">
    <property type="entry name" value="Methyltr_EFM6"/>
    <property type="match status" value="1"/>
</dbReference>
<dbReference type="GO" id="GO:0032259">
    <property type="term" value="P:methylation"/>
    <property type="evidence" value="ECO:0007669"/>
    <property type="project" value="UniProtKB-KW"/>
</dbReference>
<accession>A0A9P8T6Y1</accession>
<evidence type="ECO:0000313" key="2">
    <source>
        <dbReference type="EMBL" id="KAH3667909.1"/>
    </source>
</evidence>
<dbReference type="InterPro" id="IPR033684">
    <property type="entry name" value="EFM6"/>
</dbReference>
<organism evidence="2 3">
    <name type="scientific">Wickerhamomyces mucosus</name>
    <dbReference type="NCBI Taxonomy" id="1378264"/>
    <lineage>
        <taxon>Eukaryota</taxon>
        <taxon>Fungi</taxon>
        <taxon>Dikarya</taxon>
        <taxon>Ascomycota</taxon>
        <taxon>Saccharomycotina</taxon>
        <taxon>Saccharomycetes</taxon>
        <taxon>Phaffomycetales</taxon>
        <taxon>Wickerhamomycetaceae</taxon>
        <taxon>Wickerhamomyces</taxon>
    </lineage>
</organism>
<dbReference type="PANTHER" id="PTHR14614:SF152">
    <property type="entry name" value="PROTEIN-LYSINE N-METHYLTRANSFERASE EFM6"/>
    <property type="match status" value="1"/>
</dbReference>
<dbReference type="SUPFAM" id="SSF53335">
    <property type="entry name" value="S-adenosyl-L-methionine-dependent methyltransferases"/>
    <property type="match status" value="1"/>
</dbReference>
<feature type="binding site" evidence="1">
    <location>
        <position position="61"/>
    </location>
    <ligand>
        <name>S-adenosyl-L-methionine</name>
        <dbReference type="ChEBI" id="CHEBI:59789"/>
    </ligand>
</feature>
<evidence type="ECO:0000256" key="1">
    <source>
        <dbReference type="HAMAP-Rule" id="MF_03198"/>
    </source>
</evidence>
<feature type="binding site" evidence="1">
    <location>
        <position position="158"/>
    </location>
    <ligand>
        <name>S-adenosyl-L-methionine</name>
        <dbReference type="ChEBI" id="CHEBI:59789"/>
    </ligand>
</feature>
<dbReference type="EMBL" id="JAEUBF010001375">
    <property type="protein sequence ID" value="KAH3667909.1"/>
    <property type="molecule type" value="Genomic_DNA"/>
</dbReference>
<dbReference type="InterPro" id="IPR019410">
    <property type="entry name" value="Methyltransf_16"/>
</dbReference>
<keyword evidence="1" id="KW-0949">S-adenosyl-L-methionine</keyword>
<dbReference type="Gene3D" id="3.40.50.150">
    <property type="entry name" value="Vaccinia Virus protein VP39"/>
    <property type="match status" value="1"/>
</dbReference>
<keyword evidence="1" id="KW-0489">Methyltransferase</keyword>
<dbReference type="GO" id="GO:0016279">
    <property type="term" value="F:protein-lysine N-methyltransferase activity"/>
    <property type="evidence" value="ECO:0007669"/>
    <property type="project" value="UniProtKB-UniRule"/>
</dbReference>
<feature type="binding site" evidence="1">
    <location>
        <position position="112"/>
    </location>
    <ligand>
        <name>S-adenosyl-L-methionine</name>
        <dbReference type="ChEBI" id="CHEBI:59789"/>
    </ligand>
</feature>
<gene>
    <name evidence="1" type="primary">EFM6</name>
    <name evidence="2" type="ORF">WICMUC_005187</name>
</gene>
<keyword evidence="3" id="KW-1185">Reference proteome</keyword>
<dbReference type="AlphaFoldDB" id="A0A9P8T6Y1"/>
<comment type="subcellular location">
    <subcellularLocation>
        <location evidence="1">Cytoplasm</location>
    </subcellularLocation>
</comment>
<dbReference type="GO" id="GO:0005829">
    <property type="term" value="C:cytosol"/>
    <property type="evidence" value="ECO:0007669"/>
    <property type="project" value="TreeGrafter"/>
</dbReference>
<feature type="binding site" evidence="1">
    <location>
        <begin position="86"/>
        <end position="88"/>
    </location>
    <ligand>
        <name>S-adenosyl-L-methionine</name>
        <dbReference type="ChEBI" id="CHEBI:59789"/>
    </ligand>
</feature>
<sequence length="246" mass="27719">MAVVETLDEGLDFMSGFQDLVPIRPTEHLGKSDMTFDGRLPEPGLKIWEDGGEVGCGGKIWIAGELLSKYLLDKGLHDKKKVVEIGSGTGLAGIALALSEKRDDDLKIYITDIEELVPLMNKNISLNGVESTVFARTLSWGAELPDYAKEDVDVVLAADCVYLEKAFPLLEKTLIDLTSDNEDCLILMSYRKRRKADSKFFKKIKKNFTIKQINDFKDYDYYLKQSVNLFQLIRNKPKAQVQTESL</sequence>
<comment type="function">
    <text evidence="1">S-adenosyl-L-methionine-dependent protein-lysine N-methyltransferase that methylates elongation factor 1-alpha.</text>
</comment>
<reference evidence="2" key="2">
    <citation type="submission" date="2021-01" db="EMBL/GenBank/DDBJ databases">
        <authorList>
            <person name="Schikora-Tamarit M.A."/>
        </authorList>
    </citation>
    <scope>NUCLEOTIDE SEQUENCE</scope>
    <source>
        <strain evidence="2">CBS6341</strain>
    </source>
</reference>
<name>A0A9P8T6Y1_9ASCO</name>
<dbReference type="PANTHER" id="PTHR14614">
    <property type="entry name" value="HEPATOCELLULAR CARCINOMA-ASSOCIATED ANTIGEN"/>
    <property type="match status" value="1"/>
</dbReference>
<evidence type="ECO:0000313" key="3">
    <source>
        <dbReference type="Proteomes" id="UP000769528"/>
    </source>
</evidence>
<comment type="caution">
    <text evidence="2">The sequence shown here is derived from an EMBL/GenBank/DDBJ whole genome shotgun (WGS) entry which is preliminary data.</text>
</comment>
<dbReference type="InterPro" id="IPR029063">
    <property type="entry name" value="SAM-dependent_MTases_sf"/>
</dbReference>
<feature type="binding site" evidence="1">
    <location>
        <position position="140"/>
    </location>
    <ligand>
        <name>S-adenosyl-L-methionine</name>
        <dbReference type="ChEBI" id="CHEBI:59789"/>
    </ligand>
</feature>
<proteinExistence type="inferred from homology"/>